<dbReference type="AlphaFoldDB" id="A0A517WT15"/>
<sequence>MVLNHANLRIRTRLNLLNGLSFGLIIIAHWYHSEITESIKTNISEFGSNQERVSSHRPPELGYQPGPV</sequence>
<accession>A0A517WT15</accession>
<dbReference type="Proteomes" id="UP000318384">
    <property type="component" value="Chromosome"/>
</dbReference>
<keyword evidence="2" id="KW-0812">Transmembrane</keyword>
<keyword evidence="2" id="KW-1133">Transmembrane helix</keyword>
<protein>
    <submittedName>
        <fullName evidence="3">Uncharacterized protein</fullName>
    </submittedName>
</protein>
<feature type="transmembrane region" description="Helical" evidence="2">
    <location>
        <begin position="12"/>
        <end position="31"/>
    </location>
</feature>
<evidence type="ECO:0000313" key="4">
    <source>
        <dbReference type="Proteomes" id="UP000318384"/>
    </source>
</evidence>
<organism evidence="3 4">
    <name type="scientific">Gimesia aquarii</name>
    <dbReference type="NCBI Taxonomy" id="2527964"/>
    <lineage>
        <taxon>Bacteria</taxon>
        <taxon>Pseudomonadati</taxon>
        <taxon>Planctomycetota</taxon>
        <taxon>Planctomycetia</taxon>
        <taxon>Planctomycetales</taxon>
        <taxon>Planctomycetaceae</taxon>
        <taxon>Gimesia</taxon>
    </lineage>
</organism>
<feature type="region of interest" description="Disordered" evidence="1">
    <location>
        <begin position="47"/>
        <end position="68"/>
    </location>
</feature>
<evidence type="ECO:0000256" key="1">
    <source>
        <dbReference type="SAM" id="MobiDB-lite"/>
    </source>
</evidence>
<evidence type="ECO:0000313" key="3">
    <source>
        <dbReference type="EMBL" id="QDU08402.1"/>
    </source>
</evidence>
<keyword evidence="4" id="KW-1185">Reference proteome</keyword>
<dbReference type="EMBL" id="CP037422">
    <property type="protein sequence ID" value="QDU08402.1"/>
    <property type="molecule type" value="Genomic_DNA"/>
</dbReference>
<proteinExistence type="predicted"/>
<reference evidence="3 4" key="1">
    <citation type="submission" date="2019-03" db="EMBL/GenBank/DDBJ databases">
        <title>Deep-cultivation of Planctomycetes and their phenomic and genomic characterization uncovers novel biology.</title>
        <authorList>
            <person name="Wiegand S."/>
            <person name="Jogler M."/>
            <person name="Boedeker C."/>
            <person name="Pinto D."/>
            <person name="Vollmers J."/>
            <person name="Rivas-Marin E."/>
            <person name="Kohn T."/>
            <person name="Peeters S.H."/>
            <person name="Heuer A."/>
            <person name="Rast P."/>
            <person name="Oberbeckmann S."/>
            <person name="Bunk B."/>
            <person name="Jeske O."/>
            <person name="Meyerdierks A."/>
            <person name="Storesund J.E."/>
            <person name="Kallscheuer N."/>
            <person name="Luecker S."/>
            <person name="Lage O.M."/>
            <person name="Pohl T."/>
            <person name="Merkel B.J."/>
            <person name="Hornburger P."/>
            <person name="Mueller R.-W."/>
            <person name="Bruemmer F."/>
            <person name="Labrenz M."/>
            <person name="Spormann A.M."/>
            <person name="Op den Camp H."/>
            <person name="Overmann J."/>
            <person name="Amann R."/>
            <person name="Jetten M.S.M."/>
            <person name="Mascher T."/>
            <person name="Medema M.H."/>
            <person name="Devos D.P."/>
            <person name="Kaster A.-K."/>
            <person name="Ovreas L."/>
            <person name="Rohde M."/>
            <person name="Galperin M.Y."/>
            <person name="Jogler C."/>
        </authorList>
    </citation>
    <scope>NUCLEOTIDE SEQUENCE [LARGE SCALE GENOMIC DNA]</scope>
    <source>
        <strain evidence="3 4">V202</strain>
    </source>
</reference>
<keyword evidence="2" id="KW-0472">Membrane</keyword>
<name>A0A517WT15_9PLAN</name>
<gene>
    <name evidence="3" type="ORF">V202x_17700</name>
</gene>
<evidence type="ECO:0000256" key="2">
    <source>
        <dbReference type="SAM" id="Phobius"/>
    </source>
</evidence>